<gene>
    <name evidence="1" type="ORF">B4N89_01245</name>
</gene>
<evidence type="ECO:0000313" key="1">
    <source>
        <dbReference type="EMBL" id="OPC79751.1"/>
    </source>
</evidence>
<dbReference type="EMBL" id="MWQN01000001">
    <property type="protein sequence ID" value="OPC79751.1"/>
    <property type="molecule type" value="Genomic_DNA"/>
</dbReference>
<comment type="caution">
    <text evidence="1">The sequence shown here is derived from an EMBL/GenBank/DDBJ whole genome shotgun (WGS) entry which is preliminary data.</text>
</comment>
<evidence type="ECO:0000313" key="2">
    <source>
        <dbReference type="Proteomes" id="UP000190037"/>
    </source>
</evidence>
<accession>A0A1T3NT06</accession>
<dbReference type="OrthoDB" id="3481971at2"/>
<organism evidence="1 2">
    <name type="scientific">Embleya scabrispora</name>
    <dbReference type="NCBI Taxonomy" id="159449"/>
    <lineage>
        <taxon>Bacteria</taxon>
        <taxon>Bacillati</taxon>
        <taxon>Actinomycetota</taxon>
        <taxon>Actinomycetes</taxon>
        <taxon>Kitasatosporales</taxon>
        <taxon>Streptomycetaceae</taxon>
        <taxon>Embleya</taxon>
    </lineage>
</organism>
<name>A0A1T3NT06_9ACTN</name>
<dbReference type="RefSeq" id="WP_078974019.1">
    <property type="nucleotide sequence ID" value="NZ_MWQN01000001.1"/>
</dbReference>
<sequence length="82" mass="8982">MSYLVVYDAPAARQKAGLPRPAVAALNNLESALERDPWSVGGRMHSGLKTMREAAFGAFGFITFVIEDNRVRVTVMNVVWTG</sequence>
<proteinExistence type="predicted"/>
<reference evidence="1 2" key="1">
    <citation type="submission" date="2017-03" db="EMBL/GenBank/DDBJ databases">
        <title>Draft genome sequence of Streptomyces scabrisporus NF3, endophyte isolated from Amphipterygium adstringens.</title>
        <authorList>
            <person name="Vazquez M."/>
            <person name="Ceapa C.D."/>
            <person name="Rodriguez Luna D."/>
            <person name="Sanchez Esquivel S."/>
        </authorList>
    </citation>
    <scope>NUCLEOTIDE SEQUENCE [LARGE SCALE GENOMIC DNA]</scope>
    <source>
        <strain evidence="1 2">NF3</strain>
    </source>
</reference>
<dbReference type="AlphaFoldDB" id="A0A1T3NT06"/>
<dbReference type="Proteomes" id="UP000190037">
    <property type="component" value="Unassembled WGS sequence"/>
</dbReference>
<keyword evidence="2" id="KW-1185">Reference proteome</keyword>
<protein>
    <submittedName>
        <fullName evidence="1">Uncharacterized protein</fullName>
    </submittedName>
</protein>